<dbReference type="InterPro" id="IPR006094">
    <property type="entry name" value="Oxid_FAD_bind_N"/>
</dbReference>
<feature type="compositionally biased region" description="Basic and acidic residues" evidence="11">
    <location>
        <begin position="428"/>
        <end position="437"/>
    </location>
</feature>
<comment type="caution">
    <text evidence="14">The sequence shown here is derived from an EMBL/GenBank/DDBJ whole genome shotgun (WGS) entry which is preliminary data.</text>
</comment>
<dbReference type="InterPro" id="IPR016169">
    <property type="entry name" value="FAD-bd_PCMH_sub2"/>
</dbReference>
<dbReference type="InterPro" id="IPR051264">
    <property type="entry name" value="FAD-oxidored/transferase_4"/>
</dbReference>
<feature type="compositionally biased region" description="Basic and acidic residues" evidence="11">
    <location>
        <begin position="323"/>
        <end position="342"/>
    </location>
</feature>
<dbReference type="Gene3D" id="1.10.45.10">
    <property type="entry name" value="Vanillyl-alcohol Oxidase, Chain A, domain 4"/>
    <property type="match status" value="1"/>
</dbReference>
<evidence type="ECO:0000313" key="14">
    <source>
        <dbReference type="EMBL" id="GLD47924.1"/>
    </source>
</evidence>
<dbReference type="SUPFAM" id="SSF46785">
    <property type="entry name" value="Winged helix' DNA-binding domain"/>
    <property type="match status" value="1"/>
</dbReference>
<organism evidence="14 15">
    <name type="scientific">Lates japonicus</name>
    <name type="common">Japanese lates</name>
    <dbReference type="NCBI Taxonomy" id="270547"/>
    <lineage>
        <taxon>Eukaryota</taxon>
        <taxon>Metazoa</taxon>
        <taxon>Chordata</taxon>
        <taxon>Craniata</taxon>
        <taxon>Vertebrata</taxon>
        <taxon>Euteleostomi</taxon>
        <taxon>Actinopterygii</taxon>
        <taxon>Neopterygii</taxon>
        <taxon>Teleostei</taxon>
        <taxon>Neoteleostei</taxon>
        <taxon>Acanthomorphata</taxon>
        <taxon>Carangaria</taxon>
        <taxon>Carangaria incertae sedis</taxon>
        <taxon>Centropomidae</taxon>
        <taxon>Lates</taxon>
    </lineage>
</organism>
<dbReference type="FunFam" id="1.10.45.10:FF:000001">
    <property type="entry name" value="D-lactate dehydrogenase mitochondrial"/>
    <property type="match status" value="1"/>
</dbReference>
<feature type="compositionally biased region" description="Basic and acidic residues" evidence="11">
    <location>
        <begin position="411"/>
        <end position="421"/>
    </location>
</feature>
<evidence type="ECO:0000256" key="1">
    <source>
        <dbReference type="ARBA" id="ARBA00001974"/>
    </source>
</evidence>
<feature type="region of interest" description="Disordered" evidence="11">
    <location>
        <begin position="357"/>
        <end position="439"/>
    </location>
</feature>
<dbReference type="PROSITE" id="PS51387">
    <property type="entry name" value="FAD_PCMH"/>
    <property type="match status" value="1"/>
</dbReference>
<dbReference type="EMBL" id="BRZM01000004">
    <property type="protein sequence ID" value="GLD47924.1"/>
    <property type="molecule type" value="Genomic_DNA"/>
</dbReference>
<dbReference type="GO" id="GO:0008023">
    <property type="term" value="C:transcription elongation factor complex"/>
    <property type="evidence" value="ECO:0007669"/>
    <property type="project" value="InterPro"/>
</dbReference>
<dbReference type="Gene3D" id="3.30.70.2740">
    <property type="match status" value="1"/>
</dbReference>
<dbReference type="InterPro" id="IPR042065">
    <property type="entry name" value="E3_ELL-like"/>
</dbReference>
<comment type="catalytic activity">
    <reaction evidence="9">
        <text>(R)-malate + A = oxaloacetate + AH2</text>
        <dbReference type="Rhea" id="RHEA:67460"/>
        <dbReference type="ChEBI" id="CHEBI:13193"/>
        <dbReference type="ChEBI" id="CHEBI:15588"/>
        <dbReference type="ChEBI" id="CHEBI:16452"/>
        <dbReference type="ChEBI" id="CHEBI:17499"/>
    </reaction>
    <physiologicalReaction direction="left-to-right" evidence="9">
        <dbReference type="Rhea" id="RHEA:67461"/>
    </physiologicalReaction>
</comment>
<dbReference type="AlphaFoldDB" id="A0AAD3QVS1"/>
<dbReference type="PANTHER" id="PTHR43716:SF1">
    <property type="entry name" value="D-2-HYDROXYGLUTARATE DEHYDROGENASE, MITOCHONDRIAL"/>
    <property type="match status" value="1"/>
</dbReference>
<evidence type="ECO:0000256" key="10">
    <source>
        <dbReference type="PROSITE-ProRule" id="PRU01324"/>
    </source>
</evidence>
<dbReference type="InterPro" id="IPR036390">
    <property type="entry name" value="WH_DNA-bd_sf"/>
</dbReference>
<dbReference type="EC" id="1.1.99.39" evidence="6"/>
<proteinExistence type="inferred from homology"/>
<evidence type="ECO:0000256" key="9">
    <source>
        <dbReference type="ARBA" id="ARBA00049267"/>
    </source>
</evidence>
<dbReference type="InterPro" id="IPR004113">
    <property type="entry name" value="FAD-bd_oxidored_4_C"/>
</dbReference>
<evidence type="ECO:0000256" key="8">
    <source>
        <dbReference type="ARBA" id="ARBA00045410"/>
    </source>
</evidence>
<evidence type="ECO:0000256" key="11">
    <source>
        <dbReference type="SAM" id="MobiDB-lite"/>
    </source>
</evidence>
<keyword evidence="4" id="KW-0274">FAD</keyword>
<dbReference type="GO" id="GO:0006368">
    <property type="term" value="P:transcription elongation by RNA polymerase II"/>
    <property type="evidence" value="ECO:0007669"/>
    <property type="project" value="InterPro"/>
</dbReference>
<evidence type="ECO:0000256" key="5">
    <source>
        <dbReference type="ARBA" id="ARBA00023002"/>
    </source>
</evidence>
<sequence length="1016" mass="113674">GWSSRPSICFNGNQGRITVPCSESRDEVRIFTFGVTNVARDNPHGSFDCVQQLSTGAAEELSCLGVIQKKMTVNATDDSYDKARQSMAQAEEETRSRGAIVIKHGGRYQGKKVTVRAPAPALASLTKPKHSSPSLLSNIKRGSSMSKLKKGACASNRRNLGDVQERSLSERVKHLLALRPYKRPELILRLQKDGLSAGDKDILDSVLMEVGQLNSRDNTFVLKDSLYKDLQKDWPGYTSGDQQLLKRILVRRLFQPQQNLLTVPEAQVSPLRDTPNSSPAHRPKHSLPEEYTDPLASKKPRISHLSSKTPNDKSRLRPSKQAAHKDVIEARVDDGKRNSLDPRKLFDSLSAVCQQEEEVAKRLKPTPCTQEEPESPEDDPQPNSDHPPSPLIVPDLSKHATKRKKSKHKHRDQEKDRWREKKERRKGHSSEDPDNKVLVDCSEPSEILLDSNVLQVDNDTADYLSIYTVICNHDQRQSYKQDFNKEYNEYRDLHARIDGVTRQFMELDTQLKQLHQESHKYKRVHNQILQEYRKIKKSNPNYNQDKMRCEYLHNKLAHIKKLISEKILPGRTITDPDLLESSNVDWLKTVKGSGEVLLRPQTTEEVSQILSYCNSRNLAVNPQGGNTGLVGGSVPVYDEIILSTALMNKILTFDSISGILTCQAGCVLENLSLYLEERDYIMPLDLGAKGSCQIGGNVATNAGGLRLLRYGSLHGTVLGLEVVLADGQVLDCLATLRKDNTGYDLKQLFIGSEGTLGVITAVSILCPRKPKSVNVVFLGCETFEQLLQTFQLCRGMLGEILSAFEFLDSECMRLLNMHLKLPNPISDCPFYVVIETSGSDPTHDGEKLHNFLEEAMTSSLVTDGTVATEDTKIKALWSMRERVTEALTHDGFTYKYDISLPVERIYQLVTDMREHLGDRAKSVVGYGHVGDGNLHLNITSPAKDSSLLAAIEPFVYEWTASCQGSISAEHGLGLKKRNYIYYSKPSQAVALMGDIKAMLDPKGILNPYKTLPDNLK</sequence>
<evidence type="ECO:0000313" key="15">
    <source>
        <dbReference type="Proteomes" id="UP001279410"/>
    </source>
</evidence>
<dbReference type="Gene3D" id="1.10.10.2670">
    <property type="entry name" value="E3 ubiquitin-protein ligase"/>
    <property type="match status" value="1"/>
</dbReference>
<dbReference type="InterPro" id="IPR016166">
    <property type="entry name" value="FAD-bd_PCMH"/>
</dbReference>
<dbReference type="InterPro" id="IPR016171">
    <property type="entry name" value="Vanillyl_alc_oxidase_C-sub2"/>
</dbReference>
<dbReference type="PANTHER" id="PTHR43716">
    <property type="entry name" value="D-2-HYDROXYGLUTARATE DEHYDROGENASE, MITOCHONDRIAL"/>
    <property type="match status" value="1"/>
</dbReference>
<evidence type="ECO:0000259" key="13">
    <source>
        <dbReference type="PROSITE" id="PS51980"/>
    </source>
</evidence>
<dbReference type="Pfam" id="PF01565">
    <property type="entry name" value="FAD_binding_4"/>
    <property type="match status" value="1"/>
</dbReference>
<dbReference type="InterPro" id="IPR016164">
    <property type="entry name" value="FAD-linked_Oxase-like_C"/>
</dbReference>
<comment type="cofactor">
    <cofactor evidence="1">
        <name>FAD</name>
        <dbReference type="ChEBI" id="CHEBI:57692"/>
    </cofactor>
</comment>
<dbReference type="Gene3D" id="3.30.70.2190">
    <property type="match status" value="1"/>
</dbReference>
<dbReference type="FunFam" id="3.30.70.2190:FF:000001">
    <property type="entry name" value="D-2-hydroxyglutarate dehydrogenase mitochondrial"/>
    <property type="match status" value="1"/>
</dbReference>
<dbReference type="InterPro" id="IPR019464">
    <property type="entry name" value="ELL_N"/>
</dbReference>
<keyword evidence="5" id="KW-0560">Oxidoreductase</keyword>
<feature type="domain" description="OCEL" evidence="13">
    <location>
        <begin position="461"/>
        <end position="571"/>
    </location>
</feature>
<dbReference type="SUPFAM" id="SSF55103">
    <property type="entry name" value="FAD-linked oxidases, C-terminal domain"/>
    <property type="match status" value="1"/>
</dbReference>
<dbReference type="Gene3D" id="6.10.140.340">
    <property type="match status" value="1"/>
</dbReference>
<feature type="non-terminal residue" evidence="14">
    <location>
        <position position="1"/>
    </location>
</feature>
<dbReference type="SUPFAM" id="SSF56176">
    <property type="entry name" value="FAD-binding/transporter-associated domain-like"/>
    <property type="match status" value="1"/>
</dbReference>
<keyword evidence="15" id="KW-1185">Reference proteome</keyword>
<feature type="domain" description="FAD-binding PCMH-type" evidence="12">
    <location>
        <begin position="590"/>
        <end position="769"/>
    </location>
</feature>
<accession>A0AAD3QVS1</accession>
<feature type="compositionally biased region" description="Acidic residues" evidence="11">
    <location>
        <begin position="371"/>
        <end position="380"/>
    </location>
</feature>
<gene>
    <name evidence="14" type="ORF">AKAME5_000199400</name>
</gene>
<protein>
    <recommendedName>
        <fullName evidence="7">D-2-hydroxyglutarate dehydrogenase, mitochondrial</fullName>
        <ecNumber evidence="6">1.1.99.39</ecNumber>
    </recommendedName>
</protein>
<dbReference type="SUPFAM" id="SSF144292">
    <property type="entry name" value="occludin/ELL-like"/>
    <property type="match status" value="1"/>
</dbReference>
<evidence type="ECO:0000256" key="7">
    <source>
        <dbReference type="ARBA" id="ARBA00039639"/>
    </source>
</evidence>
<dbReference type="InterPro" id="IPR010844">
    <property type="entry name" value="Occludin_ELL"/>
</dbReference>
<dbReference type="GO" id="GO:0051990">
    <property type="term" value="F:(R)-2-hydroxyglutarate dehydrogenase activity"/>
    <property type="evidence" value="ECO:0007669"/>
    <property type="project" value="UniProtKB-EC"/>
</dbReference>
<reference evidence="14" key="1">
    <citation type="submission" date="2022-08" db="EMBL/GenBank/DDBJ databases">
        <title>Genome sequencing of akame (Lates japonicus).</title>
        <authorList>
            <person name="Hashiguchi Y."/>
            <person name="Takahashi H."/>
        </authorList>
    </citation>
    <scope>NUCLEOTIDE SEQUENCE</scope>
    <source>
        <strain evidence="14">Kochi</strain>
    </source>
</reference>
<evidence type="ECO:0000256" key="6">
    <source>
        <dbReference type="ARBA" id="ARBA00039003"/>
    </source>
</evidence>
<dbReference type="FunFam" id="3.30.465.10:FF:000053">
    <property type="entry name" value="D-lactate dehydrogenase (Cytochrome), putative"/>
    <property type="match status" value="1"/>
</dbReference>
<evidence type="ECO:0000256" key="3">
    <source>
        <dbReference type="ARBA" id="ARBA00022630"/>
    </source>
</evidence>
<comment type="function">
    <text evidence="8">Catalyzes the oxidation of D-2-hydroxyglutarate (D-2-HG) to alpha-ketoglutarate. Also catalyzes the oxidation of other D-2-hydroxyacids, such as D-malate (D-MAL) and D-lactate (D-LAC). Exhibits high activities towards D-2-HG and D-MAL but a very weak activity towards D-LAC.</text>
</comment>
<dbReference type="InterPro" id="IPR036318">
    <property type="entry name" value="FAD-bd_PCMH-like_sf"/>
</dbReference>
<dbReference type="FunFam" id="3.30.70.2740:FF:000002">
    <property type="entry name" value="D-2-hydroxyglutarate dehydrogenase mitochondrial"/>
    <property type="match status" value="1"/>
</dbReference>
<dbReference type="Pfam" id="PF10390">
    <property type="entry name" value="ELL"/>
    <property type="match status" value="1"/>
</dbReference>
<dbReference type="GO" id="GO:0071949">
    <property type="term" value="F:FAD binding"/>
    <property type="evidence" value="ECO:0007669"/>
    <property type="project" value="InterPro"/>
</dbReference>
<name>A0AAD3QVS1_LATJO</name>
<dbReference type="GO" id="GO:0005739">
    <property type="term" value="C:mitochondrion"/>
    <property type="evidence" value="ECO:0007669"/>
    <property type="project" value="TreeGrafter"/>
</dbReference>
<dbReference type="Pfam" id="PF02913">
    <property type="entry name" value="FAD-oxidase_C"/>
    <property type="match status" value="1"/>
</dbReference>
<comment type="similarity">
    <text evidence="2">Belongs to the FAD-binding oxidoreductase/transferase type 4 family.</text>
</comment>
<comment type="similarity">
    <text evidence="10">Belongs to the ELL/occludin family.</text>
</comment>
<evidence type="ECO:0000259" key="12">
    <source>
        <dbReference type="PROSITE" id="PS51387"/>
    </source>
</evidence>
<dbReference type="FunFam" id="3.30.43.10:FF:000011">
    <property type="entry name" value="D-lactate dehydrogenase (Cytochrome)"/>
    <property type="match status" value="1"/>
</dbReference>
<dbReference type="Proteomes" id="UP001279410">
    <property type="component" value="Unassembled WGS sequence"/>
</dbReference>
<dbReference type="Gene3D" id="3.30.465.10">
    <property type="match status" value="1"/>
</dbReference>
<dbReference type="PROSITE" id="PS51980">
    <property type="entry name" value="OCEL"/>
    <property type="match status" value="1"/>
</dbReference>
<evidence type="ECO:0000256" key="4">
    <source>
        <dbReference type="ARBA" id="ARBA00022827"/>
    </source>
</evidence>
<evidence type="ECO:0000256" key="2">
    <source>
        <dbReference type="ARBA" id="ARBA00008000"/>
    </source>
</evidence>
<dbReference type="Pfam" id="PF07303">
    <property type="entry name" value="Occludin_ELL"/>
    <property type="match status" value="1"/>
</dbReference>
<keyword evidence="3" id="KW-0285">Flavoprotein</keyword>
<feature type="region of interest" description="Disordered" evidence="11">
    <location>
        <begin position="264"/>
        <end position="342"/>
    </location>
</feature>
<feature type="compositionally biased region" description="Basic residues" evidence="11">
    <location>
        <begin position="399"/>
        <end position="410"/>
    </location>
</feature>